<proteinExistence type="predicted"/>
<reference evidence="1 2" key="1">
    <citation type="submission" date="2024-05" db="EMBL/GenBank/DDBJ databases">
        <authorList>
            <person name="Duchaud E."/>
        </authorList>
    </citation>
    <scope>NUCLEOTIDE SEQUENCE [LARGE SCALE GENOMIC DNA]</scope>
    <source>
        <strain evidence="1">Ena-SAMPLE-TAB-13-05-2024-13:56:06:370-140302</strain>
    </source>
</reference>
<gene>
    <name evidence="1" type="ORF">T190607A01A_11043</name>
</gene>
<accession>A0ABM9NVG8</accession>
<dbReference type="Proteomes" id="UP001497416">
    <property type="component" value="Unassembled WGS sequence"/>
</dbReference>
<dbReference type="EMBL" id="CAXIXY010000003">
    <property type="protein sequence ID" value="CAL2080522.1"/>
    <property type="molecule type" value="Genomic_DNA"/>
</dbReference>
<name>A0ABM9NVG8_9FLAO</name>
<evidence type="ECO:0000313" key="1">
    <source>
        <dbReference type="EMBL" id="CAL2080522.1"/>
    </source>
</evidence>
<sequence>MMFPFFSYTWEDKKDTKKNVPCGTFFLFSLPNKLCSTWNKSI</sequence>
<evidence type="ECO:0000313" key="2">
    <source>
        <dbReference type="Proteomes" id="UP001497416"/>
    </source>
</evidence>
<keyword evidence="2" id="KW-1185">Reference proteome</keyword>
<comment type="caution">
    <text evidence="1">The sequence shown here is derived from an EMBL/GenBank/DDBJ whole genome shotgun (WGS) entry which is preliminary data.</text>
</comment>
<organism evidence="1 2">
    <name type="scientific">Tenacibaculum platacis</name>
    <dbReference type="NCBI Taxonomy" id="3137852"/>
    <lineage>
        <taxon>Bacteria</taxon>
        <taxon>Pseudomonadati</taxon>
        <taxon>Bacteroidota</taxon>
        <taxon>Flavobacteriia</taxon>
        <taxon>Flavobacteriales</taxon>
        <taxon>Flavobacteriaceae</taxon>
        <taxon>Tenacibaculum</taxon>
    </lineage>
</organism>
<protein>
    <submittedName>
        <fullName evidence="1">Uncharacterized protein</fullName>
    </submittedName>
</protein>